<dbReference type="PANTHER" id="PTHR13748">
    <property type="entry name" value="COBW-RELATED"/>
    <property type="match status" value="1"/>
</dbReference>
<dbReference type="InterPro" id="IPR051316">
    <property type="entry name" value="Zinc-reg_GTPase_activator"/>
</dbReference>
<evidence type="ECO:0000313" key="3">
    <source>
        <dbReference type="EMBL" id="RBO83929.1"/>
    </source>
</evidence>
<accession>A0A366D338</accession>
<proteinExistence type="predicted"/>
<dbReference type="CDD" id="cd03112">
    <property type="entry name" value="CobW-like"/>
    <property type="match status" value="1"/>
</dbReference>
<keyword evidence="4" id="KW-1185">Reference proteome</keyword>
<dbReference type="Proteomes" id="UP000252086">
    <property type="component" value="Unassembled WGS sequence"/>
</dbReference>
<sequence length="342" mass="38173">MTYQNIPVNIITGFLGSGKTTLIRQLLSKAPAGEHWAILVNEFGEVGIDGALLADSGASIKEVPGGCLCCVTSAAFSTGLNALIKQVNPDRILIEPTGIGHPAQIMAQLQAEHYRDVLDVKASVCLLDVRNLQDPRYLGHPAFFDQIDQADVLIASKADQYSDVEQDQFLAFVAQLNDPKKYAFSYHGDIALSWLDYSKSNASSVLPHHHAHHDHSNHHHSHDHENSHHHESDTLRFQHEKITCYEKRDQTLCSIGWVIAGEMHFQQDTVENLAHQLKQHKGFWRLKGRLNLNDDSAIECNITQNELAFAMQDSVSQSKIECLVDNESQLVEVKSLIETALF</sequence>
<protein>
    <submittedName>
        <fullName evidence="3">G3E family GTPase</fullName>
    </submittedName>
</protein>
<organism evidence="3 4">
    <name type="scientific">Marinomonas aquiplantarum</name>
    <dbReference type="NCBI Taxonomy" id="491951"/>
    <lineage>
        <taxon>Bacteria</taxon>
        <taxon>Pseudomonadati</taxon>
        <taxon>Pseudomonadota</taxon>
        <taxon>Gammaproteobacteria</taxon>
        <taxon>Oceanospirillales</taxon>
        <taxon>Oceanospirillaceae</taxon>
        <taxon>Marinomonas</taxon>
    </lineage>
</organism>
<dbReference type="InterPro" id="IPR003495">
    <property type="entry name" value="CobW/HypB/UreG_nucleotide-bd"/>
</dbReference>
<dbReference type="PANTHER" id="PTHR13748:SF46">
    <property type="entry name" value="ZINC CHAPERONE YEIR"/>
    <property type="match status" value="1"/>
</dbReference>
<reference evidence="3 4" key="1">
    <citation type="submission" date="2018-06" db="EMBL/GenBank/DDBJ databases">
        <title>Genomic Encyclopedia of Type Strains, Phase III (KMG-III): the genomes of soil and plant-associated and newly described type strains.</title>
        <authorList>
            <person name="Whitman W."/>
        </authorList>
    </citation>
    <scope>NUCLEOTIDE SEQUENCE [LARGE SCALE GENOMIC DNA]</scope>
    <source>
        <strain evidence="3 4">CECT 7732</strain>
    </source>
</reference>
<evidence type="ECO:0000313" key="4">
    <source>
        <dbReference type="Proteomes" id="UP000252086"/>
    </source>
</evidence>
<feature type="compositionally biased region" description="Basic and acidic residues" evidence="1">
    <location>
        <begin position="222"/>
        <end position="233"/>
    </location>
</feature>
<evidence type="ECO:0000259" key="2">
    <source>
        <dbReference type="Pfam" id="PF02492"/>
    </source>
</evidence>
<dbReference type="AlphaFoldDB" id="A0A366D338"/>
<dbReference type="RefSeq" id="WP_113873914.1">
    <property type="nucleotide sequence ID" value="NZ_QNRF01000003.1"/>
</dbReference>
<feature type="domain" description="CobW/HypB/UreG nucleotide-binding" evidence="2">
    <location>
        <begin position="7"/>
        <end position="180"/>
    </location>
</feature>
<comment type="caution">
    <text evidence="3">The sequence shown here is derived from an EMBL/GenBank/DDBJ whole genome shotgun (WGS) entry which is preliminary data.</text>
</comment>
<dbReference type="Pfam" id="PF02492">
    <property type="entry name" value="cobW"/>
    <property type="match status" value="1"/>
</dbReference>
<evidence type="ECO:0000256" key="1">
    <source>
        <dbReference type="SAM" id="MobiDB-lite"/>
    </source>
</evidence>
<dbReference type="GO" id="GO:0005737">
    <property type="term" value="C:cytoplasm"/>
    <property type="evidence" value="ECO:0007669"/>
    <property type="project" value="TreeGrafter"/>
</dbReference>
<dbReference type="EMBL" id="QNRF01000003">
    <property type="protein sequence ID" value="RBO83929.1"/>
    <property type="molecule type" value="Genomic_DNA"/>
</dbReference>
<feature type="region of interest" description="Disordered" evidence="1">
    <location>
        <begin position="205"/>
        <end position="233"/>
    </location>
</feature>
<feature type="compositionally biased region" description="Basic residues" evidence="1">
    <location>
        <begin position="207"/>
        <end position="221"/>
    </location>
</feature>
<dbReference type="SUPFAM" id="SSF52540">
    <property type="entry name" value="P-loop containing nucleoside triphosphate hydrolases"/>
    <property type="match status" value="1"/>
</dbReference>
<name>A0A366D338_9GAMM</name>
<dbReference type="InterPro" id="IPR027417">
    <property type="entry name" value="P-loop_NTPase"/>
</dbReference>
<gene>
    <name evidence="3" type="ORF">DFP76_103203</name>
</gene>
<dbReference type="OrthoDB" id="9808822at2"/>
<dbReference type="Gene3D" id="3.40.50.300">
    <property type="entry name" value="P-loop containing nucleotide triphosphate hydrolases"/>
    <property type="match status" value="1"/>
</dbReference>